<comment type="caution">
    <text evidence="1">The sequence shown here is derived from an EMBL/GenBank/DDBJ whole genome shotgun (WGS) entry which is preliminary data.</text>
</comment>
<proteinExistence type="predicted"/>
<name>A0A9P6NBX8_9BASI</name>
<dbReference type="GO" id="GO:0005504">
    <property type="term" value="F:fatty acid binding"/>
    <property type="evidence" value="ECO:0007669"/>
    <property type="project" value="TreeGrafter"/>
</dbReference>
<sequence length="65" mass="7114">MTTTFDAKADEFVIHTPTISATKGVDYGTKTFIVPLCDPHNFQLLPGVNTGNIRKKMGRDGITEC</sequence>
<dbReference type="PANTHER" id="PTHR10909">
    <property type="entry name" value="ELECTRON TRANSPORT OXIDOREDUCTASE"/>
    <property type="match status" value="1"/>
</dbReference>
<dbReference type="SUPFAM" id="SSF56645">
    <property type="entry name" value="Acyl-CoA dehydrogenase NM domain-like"/>
    <property type="match status" value="1"/>
</dbReference>
<dbReference type="InterPro" id="IPR046373">
    <property type="entry name" value="Acyl-CoA_Oxase/DH_mid-dom_sf"/>
</dbReference>
<evidence type="ECO:0000313" key="2">
    <source>
        <dbReference type="Proteomes" id="UP000886653"/>
    </source>
</evidence>
<dbReference type="InterPro" id="IPR009100">
    <property type="entry name" value="AcylCoA_DH/oxidase_NM_dom_sf"/>
</dbReference>
<organism evidence="1 2">
    <name type="scientific">Cronartium quercuum f. sp. fusiforme G11</name>
    <dbReference type="NCBI Taxonomy" id="708437"/>
    <lineage>
        <taxon>Eukaryota</taxon>
        <taxon>Fungi</taxon>
        <taxon>Dikarya</taxon>
        <taxon>Basidiomycota</taxon>
        <taxon>Pucciniomycotina</taxon>
        <taxon>Pucciniomycetes</taxon>
        <taxon>Pucciniales</taxon>
        <taxon>Coleosporiaceae</taxon>
        <taxon>Cronartium</taxon>
    </lineage>
</organism>
<dbReference type="Proteomes" id="UP000886653">
    <property type="component" value="Unassembled WGS sequence"/>
</dbReference>
<dbReference type="GO" id="GO:0003997">
    <property type="term" value="F:acyl-CoA oxidase activity"/>
    <property type="evidence" value="ECO:0007669"/>
    <property type="project" value="InterPro"/>
</dbReference>
<dbReference type="GO" id="GO:0033540">
    <property type="term" value="P:fatty acid beta-oxidation using acyl-CoA oxidase"/>
    <property type="evidence" value="ECO:0007669"/>
    <property type="project" value="TreeGrafter"/>
</dbReference>
<dbReference type="GO" id="GO:0005777">
    <property type="term" value="C:peroxisome"/>
    <property type="evidence" value="ECO:0007669"/>
    <property type="project" value="InterPro"/>
</dbReference>
<evidence type="ECO:0000313" key="1">
    <source>
        <dbReference type="EMBL" id="KAG0141379.1"/>
    </source>
</evidence>
<dbReference type="GO" id="GO:0055088">
    <property type="term" value="P:lipid homeostasis"/>
    <property type="evidence" value="ECO:0007669"/>
    <property type="project" value="TreeGrafter"/>
</dbReference>
<dbReference type="InterPro" id="IPR012258">
    <property type="entry name" value="Acyl-CoA_oxidase"/>
</dbReference>
<accession>A0A9P6NBX8</accession>
<gene>
    <name evidence="1" type="ORF">CROQUDRAFT_98813</name>
</gene>
<keyword evidence="2" id="KW-1185">Reference proteome</keyword>
<dbReference type="EMBL" id="MU167388">
    <property type="protein sequence ID" value="KAG0141379.1"/>
    <property type="molecule type" value="Genomic_DNA"/>
</dbReference>
<dbReference type="Gene3D" id="2.40.110.10">
    <property type="entry name" value="Butyryl-CoA Dehydrogenase, subunit A, domain 2"/>
    <property type="match status" value="1"/>
</dbReference>
<dbReference type="AlphaFoldDB" id="A0A9P6NBX8"/>
<reference evidence="1" key="1">
    <citation type="submission" date="2013-11" db="EMBL/GenBank/DDBJ databases">
        <title>Genome sequence of the fusiform rust pathogen reveals effectors for host alternation and coevolution with pine.</title>
        <authorList>
            <consortium name="DOE Joint Genome Institute"/>
            <person name="Smith K."/>
            <person name="Pendleton A."/>
            <person name="Kubisiak T."/>
            <person name="Anderson C."/>
            <person name="Salamov A."/>
            <person name="Aerts A."/>
            <person name="Riley R."/>
            <person name="Clum A."/>
            <person name="Lindquist E."/>
            <person name="Ence D."/>
            <person name="Campbell M."/>
            <person name="Kronenberg Z."/>
            <person name="Feau N."/>
            <person name="Dhillon B."/>
            <person name="Hamelin R."/>
            <person name="Burleigh J."/>
            <person name="Smith J."/>
            <person name="Yandell M."/>
            <person name="Nelson C."/>
            <person name="Grigoriev I."/>
            <person name="Davis J."/>
        </authorList>
    </citation>
    <scope>NUCLEOTIDE SEQUENCE</scope>
    <source>
        <strain evidence="1">G11</strain>
    </source>
</reference>
<dbReference type="PANTHER" id="PTHR10909:SF352">
    <property type="entry name" value="ACYL-COENZYME A OXIDASE-LIKE PROTEIN"/>
    <property type="match status" value="1"/>
</dbReference>
<dbReference type="GO" id="GO:0071949">
    <property type="term" value="F:FAD binding"/>
    <property type="evidence" value="ECO:0007669"/>
    <property type="project" value="InterPro"/>
</dbReference>
<dbReference type="OrthoDB" id="538336at2759"/>
<protein>
    <submittedName>
        <fullName evidence="1">Uncharacterized protein</fullName>
    </submittedName>
</protein>